<dbReference type="Proteomes" id="UP000095282">
    <property type="component" value="Unplaced"/>
</dbReference>
<name>A0A1I7TIE4_9PELO</name>
<sequence>MTVTSAVCWGSEETKRFLFGCNRKCYYASKWNTSSIGITSWFFATIRMYDQQAAEQNIAGQDGENVSENGRPRRRNYPIRPRRVGYRHHND</sequence>
<accession>A0A1I7TIE4</accession>
<evidence type="ECO:0000256" key="1">
    <source>
        <dbReference type="SAM" id="MobiDB-lite"/>
    </source>
</evidence>
<feature type="compositionally biased region" description="Polar residues" evidence="1">
    <location>
        <begin position="57"/>
        <end position="68"/>
    </location>
</feature>
<feature type="compositionally biased region" description="Basic residues" evidence="1">
    <location>
        <begin position="72"/>
        <end position="91"/>
    </location>
</feature>
<organism evidence="2 3">
    <name type="scientific">Caenorhabditis tropicalis</name>
    <dbReference type="NCBI Taxonomy" id="1561998"/>
    <lineage>
        <taxon>Eukaryota</taxon>
        <taxon>Metazoa</taxon>
        <taxon>Ecdysozoa</taxon>
        <taxon>Nematoda</taxon>
        <taxon>Chromadorea</taxon>
        <taxon>Rhabditida</taxon>
        <taxon>Rhabditina</taxon>
        <taxon>Rhabditomorpha</taxon>
        <taxon>Rhabditoidea</taxon>
        <taxon>Rhabditidae</taxon>
        <taxon>Peloderinae</taxon>
        <taxon>Caenorhabditis</taxon>
    </lineage>
</organism>
<evidence type="ECO:0000313" key="2">
    <source>
        <dbReference type="Proteomes" id="UP000095282"/>
    </source>
</evidence>
<dbReference type="WBParaSite" id="Csp11.Scaffold622.g6238.t1">
    <property type="protein sequence ID" value="Csp11.Scaffold622.g6238.t1"/>
    <property type="gene ID" value="Csp11.Scaffold622.g6238"/>
</dbReference>
<evidence type="ECO:0000313" key="3">
    <source>
        <dbReference type="WBParaSite" id="Csp11.Scaffold622.g6238.t1"/>
    </source>
</evidence>
<protein>
    <submittedName>
        <fullName evidence="3">Uncharacterized protein</fullName>
    </submittedName>
</protein>
<dbReference type="AlphaFoldDB" id="A0A1I7TIE4"/>
<reference evidence="3" key="1">
    <citation type="submission" date="2016-11" db="UniProtKB">
        <authorList>
            <consortium name="WormBaseParasite"/>
        </authorList>
    </citation>
    <scope>IDENTIFICATION</scope>
</reference>
<proteinExistence type="predicted"/>
<keyword evidence="2" id="KW-1185">Reference proteome</keyword>
<feature type="region of interest" description="Disordered" evidence="1">
    <location>
        <begin position="57"/>
        <end position="91"/>
    </location>
</feature>